<protein>
    <submittedName>
        <fullName evidence="1">Uncharacterized protein</fullName>
    </submittedName>
</protein>
<sequence>MAKKFRVPVEQLKVVEIPGGFGIVDVQVEISPPEPPGEAVEAPEGVVVPEAPAPPVEPEAPVEEPGIPADVEDKFIDDLEKKGAARLPDGTTYKLTTLGPQDAPAVERTIAGDREILVGIRGEKFTSLEQARLWAIQDAKDRLRAPEAPAAAPTFYRSGASRINDLKGTLDAGVPAGVVITQLSKPAEKELIARVQAGARVMIDNGAFEKFPDDEITVKEATKIVERYNNILGQVPEQAGNVAVVAPDVIGNQDATIKLIDAVAEDLRDVIDNGGELLVPYQMGDRNLEEYVRSLSGLLGTRKWTLSLP</sequence>
<evidence type="ECO:0000313" key="1">
    <source>
        <dbReference type="EMBL" id="GAF72789.1"/>
    </source>
</evidence>
<comment type="caution">
    <text evidence="1">The sequence shown here is derived from an EMBL/GenBank/DDBJ whole genome shotgun (WGS) entry which is preliminary data.</text>
</comment>
<dbReference type="EMBL" id="BARS01008023">
    <property type="protein sequence ID" value="GAF72789.1"/>
    <property type="molecule type" value="Genomic_DNA"/>
</dbReference>
<feature type="non-terminal residue" evidence="1">
    <location>
        <position position="309"/>
    </location>
</feature>
<proteinExistence type="predicted"/>
<organism evidence="1">
    <name type="scientific">marine sediment metagenome</name>
    <dbReference type="NCBI Taxonomy" id="412755"/>
    <lineage>
        <taxon>unclassified sequences</taxon>
        <taxon>metagenomes</taxon>
        <taxon>ecological metagenomes</taxon>
    </lineage>
</organism>
<accession>X0RVC5</accession>
<dbReference type="AlphaFoldDB" id="X0RVC5"/>
<name>X0RVC5_9ZZZZ</name>
<gene>
    <name evidence="1" type="ORF">S01H1_15372</name>
</gene>
<reference evidence="1" key="1">
    <citation type="journal article" date="2014" name="Front. Microbiol.">
        <title>High frequency of phylogenetically diverse reductive dehalogenase-homologous genes in deep subseafloor sedimentary metagenomes.</title>
        <authorList>
            <person name="Kawai M."/>
            <person name="Futagami T."/>
            <person name="Toyoda A."/>
            <person name="Takaki Y."/>
            <person name="Nishi S."/>
            <person name="Hori S."/>
            <person name="Arai W."/>
            <person name="Tsubouchi T."/>
            <person name="Morono Y."/>
            <person name="Uchiyama I."/>
            <person name="Ito T."/>
            <person name="Fujiyama A."/>
            <person name="Inagaki F."/>
            <person name="Takami H."/>
        </authorList>
    </citation>
    <scope>NUCLEOTIDE SEQUENCE</scope>
    <source>
        <strain evidence="1">Expedition CK06-06</strain>
    </source>
</reference>